<dbReference type="InterPro" id="IPR020826">
    <property type="entry name" value="Transketolase_BS"/>
</dbReference>
<evidence type="ECO:0000256" key="9">
    <source>
        <dbReference type="ARBA" id="ARBA00049473"/>
    </source>
</evidence>
<organism evidence="18 19">
    <name type="scientific">Raineyella fluvialis</name>
    <dbReference type="NCBI Taxonomy" id="2662261"/>
    <lineage>
        <taxon>Bacteria</taxon>
        <taxon>Bacillati</taxon>
        <taxon>Actinomycetota</taxon>
        <taxon>Actinomycetes</taxon>
        <taxon>Propionibacteriales</taxon>
        <taxon>Propionibacteriaceae</taxon>
        <taxon>Raineyella</taxon>
    </lineage>
</organism>
<dbReference type="PROSITE" id="PS00801">
    <property type="entry name" value="TRANSKETOLASE_1"/>
    <property type="match status" value="1"/>
</dbReference>
<feature type="binding site" evidence="13">
    <location>
        <position position="283"/>
    </location>
    <ligand>
        <name>thiamine diphosphate</name>
        <dbReference type="ChEBI" id="CHEBI:58937"/>
    </ligand>
</feature>
<keyword evidence="6 14" id="KW-0479">Metal-binding</keyword>
<evidence type="ECO:0000256" key="12">
    <source>
        <dbReference type="PIRSR" id="PIRSR605478-2"/>
    </source>
</evidence>
<keyword evidence="7 14" id="KW-0460">Magnesium</keyword>
<dbReference type="Gene3D" id="3.40.50.970">
    <property type="match status" value="2"/>
</dbReference>
<feature type="binding site" evidence="14">
    <location>
        <position position="202"/>
    </location>
    <ligand>
        <name>Mg(2+)</name>
        <dbReference type="ChEBI" id="CHEBI:18420"/>
    </ligand>
</feature>
<evidence type="ECO:0000313" key="18">
    <source>
        <dbReference type="EMBL" id="QGF24264.1"/>
    </source>
</evidence>
<dbReference type="InterPro" id="IPR009014">
    <property type="entry name" value="Transketo_C/PFOR_II"/>
</dbReference>
<dbReference type="GO" id="GO:0000287">
    <property type="term" value="F:magnesium ion binding"/>
    <property type="evidence" value="ECO:0007669"/>
    <property type="project" value="UniProtKB-ARBA"/>
</dbReference>
<evidence type="ECO:0000259" key="17">
    <source>
        <dbReference type="SMART" id="SM00861"/>
    </source>
</evidence>
<dbReference type="SUPFAM" id="SSF52922">
    <property type="entry name" value="TK C-terminal domain-like"/>
    <property type="match status" value="1"/>
</dbReference>
<keyword evidence="19" id="KW-1185">Reference proteome</keyword>
<keyword evidence="5 18" id="KW-0808">Transferase</keyword>
<dbReference type="Gene3D" id="3.40.50.920">
    <property type="match status" value="1"/>
</dbReference>
<feature type="binding site" evidence="14">
    <location>
        <position position="200"/>
    </location>
    <ligand>
        <name>Mg(2+)</name>
        <dbReference type="ChEBI" id="CHEBI:18420"/>
    </ligand>
</feature>
<feature type="binding site" evidence="13">
    <location>
        <position position="78"/>
    </location>
    <ligand>
        <name>thiamine diphosphate</name>
        <dbReference type="ChEBI" id="CHEBI:58937"/>
    </ligand>
</feature>
<evidence type="ECO:0000256" key="8">
    <source>
        <dbReference type="ARBA" id="ARBA00023052"/>
    </source>
</evidence>
<comment type="cofactor">
    <cofactor evidence="13">
        <name>thiamine diphosphate</name>
        <dbReference type="ChEBI" id="CHEBI:58937"/>
    </cofactor>
    <text evidence="13">Binds 1 thiamine pyrophosphate per subunit. During the reaction, the substrate forms a covalent intermediate with the cofactor.</text>
</comment>
<feature type="binding site" evidence="13">
    <location>
        <position position="200"/>
    </location>
    <ligand>
        <name>thiamine diphosphate</name>
        <dbReference type="ChEBI" id="CHEBI:58937"/>
    </ligand>
</feature>
<evidence type="ECO:0000256" key="3">
    <source>
        <dbReference type="ARBA" id="ARBA00013152"/>
    </source>
</evidence>
<feature type="region of interest" description="Disordered" evidence="16">
    <location>
        <begin position="400"/>
        <end position="428"/>
    </location>
</feature>
<dbReference type="CDD" id="cd07033">
    <property type="entry name" value="TPP_PYR_DXS_TK_like"/>
    <property type="match status" value="1"/>
</dbReference>
<feature type="site" description="Important for catalytic activity" evidence="15">
    <location>
        <position position="38"/>
    </location>
</feature>
<proteinExistence type="inferred from homology"/>
<sequence length="719" mass="77139">MTVTSTPTALEWSALDDKAVDTARLLAADAVQKVGNGHPGTAMSLAPVAYTLYQKVMTHDPADTDWAGRDRFVLSAGHSSLTQYIQLYLGGFGLELSDLEALRTWGSRTPGHPEYGHTSGIETTTGPLGQGISNAVGMAMATRRERGLFDPEAAPGESPFDHHVYVICSEGDLEEGVSGEASSIAGTQQLGNLVVIYDENQISIEDDTVIAFNEDVALRYEAYGWHVQTLDWRKPGEDYVEDVQGLYEAINAAKAVTDKPSFIRLRTIIGWPAPNKQGTGGSHGSALGEDEVRATKELMGFDPDQHFAVDDDVIRHTRDLVARGQAARAAWQEKFDAWAEANPENKALYDRMQERELPAGWEDVLPTFPADAKGVATRAASGKVLSALAPVMPELWGGSADLAGSNNTTPDGQPSFLPENRQSKKFSGGPYGRVLHFGIREHAMGAIMNGIASHGGTRVYGGTFFVFSDYMRPAVRLAALMKLPVTYVWTHDSVGVGEDGPTHQPIETLAAVRAIIGLDVVRPADANETAQAWAQILRNNDRPAALVLSRQNLPTVPRGTDGFADASMVAKGGYVLKDCEGVPQVILIGTGSEVQYCVAAQEKLAAEGIRARVVSMPCREWFDEQTDAYRDSVLPTEVHARVVVEAGIAQGWHSLIGNAGRTVSLDHYGASADGKLLFEKFGFTPEAVVGAAKDSLEAAAAGNVLRNLRAPSGRAHLGA</sequence>
<evidence type="ECO:0000256" key="5">
    <source>
        <dbReference type="ARBA" id="ARBA00022679"/>
    </source>
</evidence>
<dbReference type="GO" id="GO:0006098">
    <property type="term" value="P:pentose-phosphate shunt"/>
    <property type="evidence" value="ECO:0007669"/>
    <property type="project" value="TreeGrafter"/>
</dbReference>
<protein>
    <recommendedName>
        <fullName evidence="4 10">Transketolase</fullName>
        <ecNumber evidence="3 10">2.2.1.1</ecNumber>
    </recommendedName>
</protein>
<dbReference type="SUPFAM" id="SSF52518">
    <property type="entry name" value="Thiamin diphosphate-binding fold (THDP-binding)"/>
    <property type="match status" value="2"/>
</dbReference>
<evidence type="ECO:0000256" key="7">
    <source>
        <dbReference type="ARBA" id="ARBA00022842"/>
    </source>
</evidence>
<evidence type="ECO:0000256" key="13">
    <source>
        <dbReference type="PIRSR" id="PIRSR605478-3"/>
    </source>
</evidence>
<feature type="binding site" evidence="12">
    <location>
        <position position="38"/>
    </location>
    <ligand>
        <name>substrate</name>
    </ligand>
</feature>
<feature type="binding site" evidence="12">
    <location>
        <position position="550"/>
    </location>
    <ligand>
        <name>substrate</name>
    </ligand>
</feature>
<feature type="binding site" evidence="12">
    <location>
        <position position="283"/>
    </location>
    <ligand>
        <name>substrate</name>
    </ligand>
</feature>
<feature type="binding site" evidence="12">
    <location>
        <position position="378"/>
    </location>
    <ligand>
        <name>substrate</name>
    </ligand>
</feature>
<feature type="binding site" evidence="13">
    <location>
        <position position="171"/>
    </location>
    <ligand>
        <name>thiamine diphosphate</name>
        <dbReference type="ChEBI" id="CHEBI:58937"/>
    </ligand>
</feature>
<feature type="binding site" evidence="12">
    <location>
        <position position="499"/>
    </location>
    <ligand>
        <name>substrate</name>
    </ligand>
</feature>
<comment type="cofactor">
    <cofactor evidence="14">
        <name>Mg(2+)</name>
        <dbReference type="ChEBI" id="CHEBI:18420"/>
    </cofactor>
    <text evidence="14">Binds 1 Mg(2+) ion per subunit. Can also utilize other divalent metal cations, such as Ca(2+), Mn(2+) and Co(2+).</text>
</comment>
<dbReference type="CDD" id="cd02012">
    <property type="entry name" value="TPP_TK"/>
    <property type="match status" value="1"/>
</dbReference>
<dbReference type="EMBL" id="CP045725">
    <property type="protein sequence ID" value="QGF24264.1"/>
    <property type="molecule type" value="Genomic_DNA"/>
</dbReference>
<dbReference type="InterPro" id="IPR029061">
    <property type="entry name" value="THDP-binding"/>
</dbReference>
<dbReference type="Pfam" id="PF02779">
    <property type="entry name" value="Transket_pyr"/>
    <property type="match status" value="1"/>
</dbReference>
<dbReference type="FunFam" id="3.40.50.970:FF:000003">
    <property type="entry name" value="Transketolase"/>
    <property type="match status" value="1"/>
</dbReference>
<dbReference type="FunFam" id="3.40.50.920:FF:000003">
    <property type="entry name" value="Transketolase"/>
    <property type="match status" value="1"/>
</dbReference>
<dbReference type="AlphaFoldDB" id="A0A5Q2FFG7"/>
<dbReference type="SMART" id="SM00861">
    <property type="entry name" value="Transket_pyr"/>
    <property type="match status" value="1"/>
</dbReference>
<feature type="binding site" evidence="13">
    <location>
        <position position="467"/>
    </location>
    <ligand>
        <name>thiamine diphosphate</name>
        <dbReference type="ChEBI" id="CHEBI:58937"/>
    </ligand>
</feature>
<dbReference type="PANTHER" id="PTHR43522">
    <property type="entry name" value="TRANSKETOLASE"/>
    <property type="match status" value="1"/>
</dbReference>
<dbReference type="InterPro" id="IPR005474">
    <property type="entry name" value="Transketolase_N"/>
</dbReference>
<dbReference type="Pfam" id="PF22613">
    <property type="entry name" value="Transketolase_C_1"/>
    <property type="match status" value="1"/>
</dbReference>
<comment type="subunit">
    <text evidence="2">Homodimer.</text>
</comment>
<feature type="active site" description="Proton donor" evidence="11">
    <location>
        <position position="441"/>
    </location>
</feature>
<evidence type="ECO:0000256" key="4">
    <source>
        <dbReference type="ARBA" id="ARBA00016662"/>
    </source>
</evidence>
<dbReference type="EC" id="2.2.1.1" evidence="3 10"/>
<evidence type="ECO:0000256" key="11">
    <source>
        <dbReference type="PIRSR" id="PIRSR605478-1"/>
    </source>
</evidence>
<dbReference type="InterPro" id="IPR005475">
    <property type="entry name" value="Transketolase-like_Pyr-bd"/>
</dbReference>
<feature type="binding site" evidence="14">
    <location>
        <position position="170"/>
    </location>
    <ligand>
        <name>Mg(2+)</name>
        <dbReference type="ChEBI" id="CHEBI:18420"/>
    </ligand>
</feature>
<evidence type="ECO:0000313" key="19">
    <source>
        <dbReference type="Proteomes" id="UP000386847"/>
    </source>
</evidence>
<evidence type="ECO:0000256" key="15">
    <source>
        <dbReference type="PIRSR" id="PIRSR605478-5"/>
    </source>
</evidence>
<evidence type="ECO:0000256" key="2">
    <source>
        <dbReference type="ARBA" id="ARBA00011738"/>
    </source>
</evidence>
<dbReference type="KEGG" id="rain:Rai3103_11980"/>
<dbReference type="Pfam" id="PF00456">
    <property type="entry name" value="Transketolase_N"/>
    <property type="match status" value="1"/>
</dbReference>
<evidence type="ECO:0000256" key="14">
    <source>
        <dbReference type="PIRSR" id="PIRSR605478-4"/>
    </source>
</evidence>
<evidence type="ECO:0000256" key="1">
    <source>
        <dbReference type="ARBA" id="ARBA00007131"/>
    </source>
</evidence>
<evidence type="ECO:0000256" key="16">
    <source>
        <dbReference type="SAM" id="MobiDB-lite"/>
    </source>
</evidence>
<dbReference type="RefSeq" id="WP_153572793.1">
    <property type="nucleotide sequence ID" value="NZ_CP045725.1"/>
</dbReference>
<feature type="site" description="Important for catalytic activity" evidence="15">
    <location>
        <position position="283"/>
    </location>
</feature>
<feature type="binding site" evidence="12">
    <location>
        <position position="405"/>
    </location>
    <ligand>
        <name>substrate</name>
    </ligand>
</feature>
<accession>A0A5Q2FFG7</accession>
<dbReference type="InterPro" id="IPR055152">
    <property type="entry name" value="Transketolase-like_C_2"/>
</dbReference>
<feature type="domain" description="Transketolase-like pyrimidine-binding" evidence="17">
    <location>
        <begin position="375"/>
        <end position="555"/>
    </location>
</feature>
<comment type="similarity">
    <text evidence="1">Belongs to the transketolase family.</text>
</comment>
<name>A0A5Q2FFG7_9ACTN</name>
<feature type="binding site" evidence="12">
    <location>
        <position position="503"/>
    </location>
    <ligand>
        <name>substrate</name>
    </ligand>
</feature>
<dbReference type="NCBIfam" id="TIGR00232">
    <property type="entry name" value="tktlase_bact"/>
    <property type="match status" value="1"/>
</dbReference>
<dbReference type="PROSITE" id="PS00802">
    <property type="entry name" value="TRANSKETOLASE_2"/>
    <property type="match status" value="1"/>
</dbReference>
<evidence type="ECO:0000256" key="10">
    <source>
        <dbReference type="NCBIfam" id="TIGR00232"/>
    </source>
</evidence>
<dbReference type="InterPro" id="IPR033247">
    <property type="entry name" value="Transketolase_fam"/>
</dbReference>
<reference evidence="18 19" key="1">
    <citation type="submission" date="2019-10" db="EMBL/GenBank/DDBJ databases">
        <title>Genomic analysis of Raineyella sp. CBA3103.</title>
        <authorList>
            <person name="Roh S.W."/>
        </authorList>
    </citation>
    <scope>NUCLEOTIDE SEQUENCE [LARGE SCALE GENOMIC DNA]</scope>
    <source>
        <strain evidence="18 19">CBA3103</strain>
    </source>
</reference>
<evidence type="ECO:0000256" key="6">
    <source>
        <dbReference type="ARBA" id="ARBA00022723"/>
    </source>
</evidence>
<comment type="catalytic activity">
    <reaction evidence="9">
        <text>D-sedoheptulose 7-phosphate + D-glyceraldehyde 3-phosphate = aldehydo-D-ribose 5-phosphate + D-xylulose 5-phosphate</text>
        <dbReference type="Rhea" id="RHEA:10508"/>
        <dbReference type="ChEBI" id="CHEBI:57483"/>
        <dbReference type="ChEBI" id="CHEBI:57737"/>
        <dbReference type="ChEBI" id="CHEBI:58273"/>
        <dbReference type="ChEBI" id="CHEBI:59776"/>
        <dbReference type="EC" id="2.2.1.1"/>
    </reaction>
</comment>
<dbReference type="InterPro" id="IPR049557">
    <property type="entry name" value="Transketolase_CS"/>
</dbReference>
<dbReference type="InterPro" id="IPR005478">
    <property type="entry name" value="Transketolase_bac-like"/>
</dbReference>
<keyword evidence="8 13" id="KW-0786">Thiamine pyrophosphate</keyword>
<dbReference type="PANTHER" id="PTHR43522:SF2">
    <property type="entry name" value="TRANSKETOLASE 1-RELATED"/>
    <property type="match status" value="1"/>
</dbReference>
<feature type="binding site" evidence="12">
    <location>
        <position position="491"/>
    </location>
    <ligand>
        <name>substrate</name>
    </ligand>
</feature>
<dbReference type="FunFam" id="3.40.50.970:FF:000004">
    <property type="entry name" value="Transketolase"/>
    <property type="match status" value="1"/>
</dbReference>
<feature type="binding site" evidence="13">
    <location>
        <begin position="126"/>
        <end position="128"/>
    </location>
    <ligand>
        <name>thiamine diphosphate</name>
        <dbReference type="ChEBI" id="CHEBI:58937"/>
    </ligand>
</feature>
<dbReference type="GO" id="GO:0004802">
    <property type="term" value="F:transketolase activity"/>
    <property type="evidence" value="ECO:0007669"/>
    <property type="project" value="UniProtKB-UniRule"/>
</dbReference>
<gene>
    <name evidence="18" type="ORF">Rai3103_11980</name>
</gene>
<dbReference type="Proteomes" id="UP000386847">
    <property type="component" value="Chromosome"/>
</dbReference>
<dbReference type="GO" id="GO:0005829">
    <property type="term" value="C:cytosol"/>
    <property type="evidence" value="ECO:0007669"/>
    <property type="project" value="TreeGrafter"/>
</dbReference>